<dbReference type="EMBL" id="AP022572">
    <property type="protein sequence ID" value="BBX57980.1"/>
    <property type="molecule type" value="Genomic_DNA"/>
</dbReference>
<gene>
    <name evidence="2" type="ORF">MSHO_33250</name>
</gene>
<name>A0A7I7LEE2_9MYCO</name>
<evidence type="ECO:0000313" key="2">
    <source>
        <dbReference type="EMBL" id="BBX57980.1"/>
    </source>
</evidence>
<evidence type="ECO:0000256" key="1">
    <source>
        <dbReference type="SAM" id="Phobius"/>
    </source>
</evidence>
<dbReference type="RefSeq" id="WP_198913224.1">
    <property type="nucleotide sequence ID" value="NZ_AP022572.1"/>
</dbReference>
<dbReference type="InterPro" id="IPR038770">
    <property type="entry name" value="Na+/solute_symporter_sf"/>
</dbReference>
<dbReference type="Proteomes" id="UP000467164">
    <property type="component" value="Chromosome"/>
</dbReference>
<dbReference type="KEGG" id="msho:MSHO_33250"/>
<proteinExistence type="predicted"/>
<reference evidence="2 3" key="1">
    <citation type="journal article" date="2019" name="Emerg. Microbes Infect.">
        <title>Comprehensive subspecies identification of 175 nontuberculous mycobacteria species based on 7547 genomic profiles.</title>
        <authorList>
            <person name="Matsumoto Y."/>
            <person name="Kinjo T."/>
            <person name="Motooka D."/>
            <person name="Nabeya D."/>
            <person name="Jung N."/>
            <person name="Uechi K."/>
            <person name="Horii T."/>
            <person name="Iida T."/>
            <person name="Fujita J."/>
            <person name="Nakamura S."/>
        </authorList>
    </citation>
    <scope>NUCLEOTIDE SEQUENCE [LARGE SCALE GENOMIC DNA]</scope>
    <source>
        <strain evidence="2 3">JCM 12657</strain>
    </source>
</reference>
<keyword evidence="3" id="KW-1185">Reference proteome</keyword>
<evidence type="ECO:0008006" key="4">
    <source>
        <dbReference type="Google" id="ProtNLM"/>
    </source>
</evidence>
<keyword evidence="1" id="KW-1133">Transmembrane helix</keyword>
<organism evidence="2 3">
    <name type="scientific">Mycobacterium shottsii</name>
    <dbReference type="NCBI Taxonomy" id="133549"/>
    <lineage>
        <taxon>Bacteria</taxon>
        <taxon>Bacillati</taxon>
        <taxon>Actinomycetota</taxon>
        <taxon>Actinomycetes</taxon>
        <taxon>Mycobacteriales</taxon>
        <taxon>Mycobacteriaceae</taxon>
        <taxon>Mycobacterium</taxon>
        <taxon>Mycobacterium ulcerans group</taxon>
    </lineage>
</organism>
<keyword evidence="1" id="KW-0812">Transmembrane</keyword>
<dbReference type="Gene3D" id="1.20.1530.20">
    <property type="match status" value="1"/>
</dbReference>
<accession>A0A7I7LEE2</accession>
<dbReference type="AlphaFoldDB" id="A0A7I7LEE2"/>
<evidence type="ECO:0000313" key="3">
    <source>
        <dbReference type="Proteomes" id="UP000467164"/>
    </source>
</evidence>
<sequence length="55" mass="5963">MRADELLDFFLQFGLLLLAATILGRVAIRLGMPAIAGELFAGVSMAKLKYPLVAR</sequence>
<protein>
    <recommendedName>
        <fullName evidence="4">Cation:proton antiporter</fullName>
    </recommendedName>
</protein>
<keyword evidence="1" id="KW-0472">Membrane</keyword>
<feature type="transmembrane region" description="Helical" evidence="1">
    <location>
        <begin position="6"/>
        <end position="28"/>
    </location>
</feature>